<dbReference type="Proteomes" id="UP000008068">
    <property type="component" value="Unassembled WGS sequence"/>
</dbReference>
<feature type="compositionally biased region" description="Polar residues" evidence="1">
    <location>
        <begin position="88"/>
        <end position="99"/>
    </location>
</feature>
<sequence>MVAAADNSCPLAAAKVEVGTTVKVETNNGLVAEGIVISMDAAKKVLVVDTKDTTGAKSIVRIFNSDHLKTIKVVPKPTGEGAKHAKSKTSQFSVNNPVNGTKTAERLAKTLAEMEPNLMKSNVPIRGQEAFLQLKRTIADTRWSGEDIRVLGLVLVQKPYEVANVIKDAKATGFDESRANSALLQVQKILSKPITEYSSRVPIDFTLGTIAAN</sequence>
<dbReference type="InterPro" id="IPR019181">
    <property type="entry name" value="LSM12_ABD"/>
</dbReference>
<dbReference type="SMART" id="SM00995">
    <property type="entry name" value="AD"/>
    <property type="match status" value="1"/>
</dbReference>
<feature type="domain" description="AD" evidence="2">
    <location>
        <begin position="96"/>
        <end position="198"/>
    </location>
</feature>
<dbReference type="InParanoid" id="G0ML27"/>
<evidence type="ECO:0000313" key="3">
    <source>
        <dbReference type="EMBL" id="EGT34814.1"/>
    </source>
</evidence>
<dbReference type="FunCoup" id="G0ML27">
    <property type="interactions" value="2471"/>
</dbReference>
<dbReference type="AlphaFoldDB" id="G0ML27"/>
<dbReference type="InterPro" id="IPR047574">
    <property type="entry name" value="AD"/>
</dbReference>
<dbReference type="OMA" id="WAGENIR"/>
<evidence type="ECO:0000313" key="4">
    <source>
        <dbReference type="Proteomes" id="UP000008068"/>
    </source>
</evidence>
<dbReference type="PROSITE" id="PS52001">
    <property type="entry name" value="AD"/>
    <property type="match status" value="1"/>
</dbReference>
<dbReference type="EMBL" id="GL379799">
    <property type="protein sequence ID" value="EGT34814.1"/>
    <property type="molecule type" value="Genomic_DNA"/>
</dbReference>
<dbReference type="InterPro" id="IPR039683">
    <property type="entry name" value="Lsm12-like"/>
</dbReference>
<feature type="region of interest" description="Disordered" evidence="1">
    <location>
        <begin position="77"/>
        <end position="99"/>
    </location>
</feature>
<reference evidence="4" key="1">
    <citation type="submission" date="2011-07" db="EMBL/GenBank/DDBJ databases">
        <authorList>
            <consortium name="Caenorhabditis brenneri Sequencing and Analysis Consortium"/>
            <person name="Wilson R.K."/>
        </authorList>
    </citation>
    <scope>NUCLEOTIDE SEQUENCE [LARGE SCALE GENOMIC DNA]</scope>
    <source>
        <strain evidence="4">PB2801</strain>
    </source>
</reference>
<dbReference type="PANTHER" id="PTHR13542">
    <property type="entry name" value="LSM12 HOMOLOG"/>
    <property type="match status" value="1"/>
</dbReference>
<name>G0ML27_CAEBE</name>
<dbReference type="eggNOG" id="KOG4401">
    <property type="taxonomic scope" value="Eukaryota"/>
</dbReference>
<keyword evidence="4" id="KW-1185">Reference proteome</keyword>
<proteinExistence type="predicted"/>
<organism evidence="4">
    <name type="scientific">Caenorhabditis brenneri</name>
    <name type="common">Nematode worm</name>
    <dbReference type="NCBI Taxonomy" id="135651"/>
    <lineage>
        <taxon>Eukaryota</taxon>
        <taxon>Metazoa</taxon>
        <taxon>Ecdysozoa</taxon>
        <taxon>Nematoda</taxon>
        <taxon>Chromadorea</taxon>
        <taxon>Rhabditida</taxon>
        <taxon>Rhabditina</taxon>
        <taxon>Rhabditomorpha</taxon>
        <taxon>Rhabditoidea</taxon>
        <taxon>Rhabditidae</taxon>
        <taxon>Peloderinae</taxon>
        <taxon>Caenorhabditis</taxon>
    </lineage>
</organism>
<accession>G0ML27</accession>
<protein>
    <recommendedName>
        <fullName evidence="2">AD domain-containing protein</fullName>
    </recommendedName>
</protein>
<dbReference type="OrthoDB" id="1057137at2759"/>
<dbReference type="HOGENOM" id="CLU_1316479_0_0_1"/>
<dbReference type="STRING" id="135651.G0ML27"/>
<gene>
    <name evidence="3" type="ORF">CAEBREN_15165</name>
</gene>
<dbReference type="Pfam" id="PF09793">
    <property type="entry name" value="AD"/>
    <property type="match status" value="1"/>
</dbReference>
<evidence type="ECO:0000256" key="1">
    <source>
        <dbReference type="SAM" id="MobiDB-lite"/>
    </source>
</evidence>
<evidence type="ECO:0000259" key="2">
    <source>
        <dbReference type="PROSITE" id="PS52001"/>
    </source>
</evidence>